<name>A0A090ACG0_9GAMM</name>
<protein>
    <recommendedName>
        <fullName evidence="3">DUF4276 family protein</fullName>
    </recommendedName>
</protein>
<evidence type="ECO:0000313" key="1">
    <source>
        <dbReference type="EMBL" id="BAP55408.1"/>
    </source>
</evidence>
<reference evidence="1 2" key="1">
    <citation type="journal article" date="2014" name="ISME J.">
        <title>Ecophysiology of Thioploca ingrica as revealed by the complete genome sequence supplemented with proteomic evidence.</title>
        <authorList>
            <person name="Kojima H."/>
            <person name="Ogura Y."/>
            <person name="Yamamoto N."/>
            <person name="Togashi T."/>
            <person name="Mori H."/>
            <person name="Watanabe T."/>
            <person name="Nemoto F."/>
            <person name="Kurokawa K."/>
            <person name="Hayashi T."/>
            <person name="Fukui M."/>
        </authorList>
    </citation>
    <scope>NUCLEOTIDE SEQUENCE [LARGE SCALE GENOMIC DNA]</scope>
</reference>
<dbReference type="AlphaFoldDB" id="A0A090ACG0"/>
<dbReference type="HOGENOM" id="CLU_109798_1_0_6"/>
<accession>A0A090ACG0</accession>
<evidence type="ECO:0000313" key="2">
    <source>
        <dbReference type="Proteomes" id="UP000031623"/>
    </source>
</evidence>
<dbReference type="OrthoDB" id="283783at2"/>
<dbReference type="Proteomes" id="UP000031623">
    <property type="component" value="Chromosome"/>
</dbReference>
<evidence type="ECO:0008006" key="3">
    <source>
        <dbReference type="Google" id="ProtNLM"/>
    </source>
</evidence>
<organism evidence="1 2">
    <name type="scientific">Thioploca ingrica</name>
    <dbReference type="NCBI Taxonomy" id="40754"/>
    <lineage>
        <taxon>Bacteria</taxon>
        <taxon>Pseudomonadati</taxon>
        <taxon>Pseudomonadota</taxon>
        <taxon>Gammaproteobacteria</taxon>
        <taxon>Thiotrichales</taxon>
        <taxon>Thiotrichaceae</taxon>
        <taxon>Thioploca</taxon>
    </lineage>
</organism>
<gene>
    <name evidence="1" type="ORF">THII_1111</name>
</gene>
<dbReference type="InterPro" id="IPR025455">
    <property type="entry name" value="DUF4276"/>
</dbReference>
<dbReference type="Pfam" id="PF14103">
    <property type="entry name" value="DUF4276"/>
    <property type="match status" value="1"/>
</dbReference>
<dbReference type="STRING" id="40754.THII_1111"/>
<proteinExistence type="predicted"/>
<sequence length="199" mass="23538">MIIFLVEDYSMRKFLEGILPRLDFKNHEFDIKHHQGKEDLISNLDKIIPTLSKRAQQIIVIIDQDKQDCTELKNKIKVKMAWCFCEYKIRIACYELESWFLGDMEAIAKCSTKFKASFFQGKEKYRDIDSIHKPSSVIEEIVPDWKDTYLSKPKFAEKMAKFISLDARNTKKANRSHSFRVFLEMLLLVKLTEDDVRPF</sequence>
<dbReference type="EMBL" id="AP014633">
    <property type="protein sequence ID" value="BAP55408.1"/>
    <property type="molecule type" value="Genomic_DNA"/>
</dbReference>
<dbReference type="KEGG" id="tig:THII_1111"/>
<keyword evidence="2" id="KW-1185">Reference proteome</keyword>